<protein>
    <submittedName>
        <fullName evidence="1">Uncharacterized protein</fullName>
    </submittedName>
</protein>
<dbReference type="EMBL" id="KZ293809">
    <property type="protein sequence ID" value="PBK79145.1"/>
    <property type="molecule type" value="Genomic_DNA"/>
</dbReference>
<keyword evidence="2" id="KW-1185">Reference proteome</keyword>
<evidence type="ECO:0000313" key="2">
    <source>
        <dbReference type="Proteomes" id="UP000217790"/>
    </source>
</evidence>
<reference evidence="2" key="1">
    <citation type="journal article" date="2017" name="Nat. Ecol. Evol.">
        <title>Genome expansion and lineage-specific genetic innovations in the forest pathogenic fungi Armillaria.</title>
        <authorList>
            <person name="Sipos G."/>
            <person name="Prasanna A.N."/>
            <person name="Walter M.C."/>
            <person name="O'Connor E."/>
            <person name="Balint B."/>
            <person name="Krizsan K."/>
            <person name="Kiss B."/>
            <person name="Hess J."/>
            <person name="Varga T."/>
            <person name="Slot J."/>
            <person name="Riley R."/>
            <person name="Boka B."/>
            <person name="Rigling D."/>
            <person name="Barry K."/>
            <person name="Lee J."/>
            <person name="Mihaltcheva S."/>
            <person name="LaButti K."/>
            <person name="Lipzen A."/>
            <person name="Waldron R."/>
            <person name="Moloney N.M."/>
            <person name="Sperisen C."/>
            <person name="Kredics L."/>
            <person name="Vagvoelgyi C."/>
            <person name="Patrignani A."/>
            <person name="Fitzpatrick D."/>
            <person name="Nagy I."/>
            <person name="Doyle S."/>
            <person name="Anderson J.B."/>
            <person name="Grigoriev I.V."/>
            <person name="Gueldener U."/>
            <person name="Muensterkoetter M."/>
            <person name="Nagy L.G."/>
        </authorList>
    </citation>
    <scope>NUCLEOTIDE SEQUENCE [LARGE SCALE GENOMIC DNA]</scope>
    <source>
        <strain evidence="2">Ar21-2</strain>
    </source>
</reference>
<evidence type="ECO:0000313" key="1">
    <source>
        <dbReference type="EMBL" id="PBK79145.1"/>
    </source>
</evidence>
<sequence length="134" mass="15489">MRRLVIRGSTLYITYLERTGRSYSAHTRGGRCAEEGNTTTRAQRVPWRLTSNYKTRFPSPSSSAAHDSLSTRRLGIWEHSMYCPSRERTRVHGTVDTEERRECARREQYRGLGCACRGRHGRGGWHEGMAVCYY</sequence>
<accession>A0A2H3C7V3</accession>
<organism evidence="1 2">
    <name type="scientific">Armillaria gallica</name>
    <name type="common">Bulbous honey fungus</name>
    <name type="synonym">Armillaria bulbosa</name>
    <dbReference type="NCBI Taxonomy" id="47427"/>
    <lineage>
        <taxon>Eukaryota</taxon>
        <taxon>Fungi</taxon>
        <taxon>Dikarya</taxon>
        <taxon>Basidiomycota</taxon>
        <taxon>Agaricomycotina</taxon>
        <taxon>Agaricomycetes</taxon>
        <taxon>Agaricomycetidae</taxon>
        <taxon>Agaricales</taxon>
        <taxon>Marasmiineae</taxon>
        <taxon>Physalacriaceae</taxon>
        <taxon>Armillaria</taxon>
    </lineage>
</organism>
<dbReference type="Proteomes" id="UP000217790">
    <property type="component" value="Unassembled WGS sequence"/>
</dbReference>
<proteinExistence type="predicted"/>
<name>A0A2H3C7V3_ARMGA</name>
<dbReference type="AlphaFoldDB" id="A0A2H3C7V3"/>
<dbReference type="InParanoid" id="A0A2H3C7V3"/>
<gene>
    <name evidence="1" type="ORF">ARMGADRAFT_185136</name>
</gene>